<dbReference type="Gene3D" id="3.40.630.30">
    <property type="match status" value="1"/>
</dbReference>
<dbReference type="STRING" id="1453999.AW06_003453"/>
<dbReference type="SUPFAM" id="SSF55729">
    <property type="entry name" value="Acyl-CoA N-acyltransferases (Nat)"/>
    <property type="match status" value="1"/>
</dbReference>
<keyword evidence="3" id="KW-1185">Reference proteome</keyword>
<dbReference type="PROSITE" id="PS51186">
    <property type="entry name" value="GNAT"/>
    <property type="match status" value="1"/>
</dbReference>
<gene>
    <name evidence="2" type="ORF">AW06_003453</name>
</gene>
<comment type="caution">
    <text evidence="2">The sequence shown here is derived from an EMBL/GenBank/DDBJ whole genome shotgun (WGS) entry which is preliminary data.</text>
</comment>
<dbReference type="InterPro" id="IPR054597">
    <property type="entry name" value="FeeM_cat"/>
</dbReference>
<proteinExistence type="predicted"/>
<dbReference type="EMBL" id="JDST02000083">
    <property type="protein sequence ID" value="KFB75538.1"/>
    <property type="molecule type" value="Genomic_DNA"/>
</dbReference>
<dbReference type="InterPro" id="IPR016181">
    <property type="entry name" value="Acyl_CoA_acyltransferase"/>
</dbReference>
<evidence type="ECO:0000313" key="2">
    <source>
        <dbReference type="EMBL" id="KFB75538.1"/>
    </source>
</evidence>
<organism evidence="2 3">
    <name type="scientific">Candidatus Accumulibacter cognatus</name>
    <dbReference type="NCBI Taxonomy" id="2954383"/>
    <lineage>
        <taxon>Bacteria</taxon>
        <taxon>Pseudomonadati</taxon>
        <taxon>Pseudomonadota</taxon>
        <taxon>Betaproteobacteria</taxon>
        <taxon>Candidatus Accumulibacter</taxon>
    </lineage>
</organism>
<dbReference type="Pfam" id="PF21926">
    <property type="entry name" value="FeeM"/>
    <property type="match status" value="1"/>
</dbReference>
<reference evidence="2" key="1">
    <citation type="submission" date="2014-02" db="EMBL/GenBank/DDBJ databases">
        <title>Expanding our view of genomic diversity in Candidatus Accumulibacter clades.</title>
        <authorList>
            <person name="Skennerton C.T."/>
            <person name="Barr J.J."/>
            <person name="Slater F.R."/>
            <person name="Bond P.L."/>
            <person name="Tyson G.W."/>
        </authorList>
    </citation>
    <scope>NUCLEOTIDE SEQUENCE [LARGE SCALE GENOMIC DNA]</scope>
</reference>
<dbReference type="Proteomes" id="UP000021315">
    <property type="component" value="Unassembled WGS sequence"/>
</dbReference>
<dbReference type="InterPro" id="IPR000182">
    <property type="entry name" value="GNAT_dom"/>
</dbReference>
<feature type="domain" description="N-acetyltransferase" evidence="1">
    <location>
        <begin position="49"/>
        <end position="212"/>
    </location>
</feature>
<dbReference type="GO" id="GO:0016747">
    <property type="term" value="F:acyltransferase activity, transferring groups other than amino-acyl groups"/>
    <property type="evidence" value="ECO:0007669"/>
    <property type="project" value="InterPro"/>
</dbReference>
<evidence type="ECO:0000259" key="1">
    <source>
        <dbReference type="PROSITE" id="PS51186"/>
    </source>
</evidence>
<name>A0A080M2R5_9PROT</name>
<accession>A0A080M2R5</accession>
<evidence type="ECO:0000313" key="3">
    <source>
        <dbReference type="Proteomes" id="UP000021315"/>
    </source>
</evidence>
<protein>
    <recommendedName>
        <fullName evidence="1">N-acetyltransferase domain-containing protein</fullName>
    </recommendedName>
</protein>
<dbReference type="AlphaFoldDB" id="A0A080M2R5"/>
<sequence>MTIGTMGFHETLLAPDGTNRCLVGAACWRVKPDRLSGALVPGRGGYDTRLARTPNEHGMAGMLVRRMYAWRGYDTASLGWQADDPNRLTLVAWHHGEVVATLTLGRDSPAGLLADGLYASELALLRCPGRVVCEVTRLAIDPEFRSSDLLFSLLQSAHCYGKQFFAASDVVIEVNPRHARYYQRLLGFRPFGSRRQCPRVNAPAVLLHRELHDFAIPADKIG</sequence>